<proteinExistence type="predicted"/>
<evidence type="ECO:0008006" key="3">
    <source>
        <dbReference type="Google" id="ProtNLM"/>
    </source>
</evidence>
<accession>E6VVH7</accession>
<dbReference type="HOGENOM" id="CLU_027633_0_0_7"/>
<dbReference type="Gene3D" id="3.40.50.150">
    <property type="entry name" value="Vaccinia Virus protein VP39"/>
    <property type="match status" value="2"/>
</dbReference>
<dbReference type="REBASE" id="31602">
    <property type="entry name" value="M.PaeAs2ORF2533P"/>
</dbReference>
<reference evidence="2" key="1">
    <citation type="submission" date="2010-12" db="EMBL/GenBank/DDBJ databases">
        <title>Complete sequence of Desulfovibrio aespoeensis Aspo-2.</title>
        <authorList>
            <consortium name="US DOE Joint Genome Institute"/>
            <person name="Lucas S."/>
            <person name="Copeland A."/>
            <person name="Lapidus A."/>
            <person name="Cheng J.-F."/>
            <person name="Goodwin L."/>
            <person name="Pitluck S."/>
            <person name="Chertkov O."/>
            <person name="Misra M."/>
            <person name="Detter J.C."/>
            <person name="Han C."/>
            <person name="Tapia R."/>
            <person name="Land M."/>
            <person name="Hauser L."/>
            <person name="Kyrpides N."/>
            <person name="Ivanova N."/>
            <person name="Ovchinnikova G."/>
            <person name="Pedersen K."/>
            <person name="Jagevall S."/>
            <person name="Hazen T."/>
            <person name="Woyke T."/>
        </authorList>
    </citation>
    <scope>NUCLEOTIDE SEQUENCE [LARGE SCALE GENOMIC DNA]</scope>
    <source>
        <strain evidence="2">ATCC 700646 / DSM 10631 / Aspo-2</strain>
    </source>
</reference>
<organism evidence="1 2">
    <name type="scientific">Pseudodesulfovibrio aespoeensis (strain ATCC 700646 / DSM 10631 / Aspo-2)</name>
    <name type="common">Desulfovibrio aespoeensis</name>
    <dbReference type="NCBI Taxonomy" id="643562"/>
    <lineage>
        <taxon>Bacteria</taxon>
        <taxon>Pseudomonadati</taxon>
        <taxon>Thermodesulfobacteriota</taxon>
        <taxon>Desulfovibrionia</taxon>
        <taxon>Desulfovibrionales</taxon>
        <taxon>Desulfovibrionaceae</taxon>
    </lineage>
</organism>
<dbReference type="SUPFAM" id="SSF53335">
    <property type="entry name" value="S-adenosyl-L-methionine-dependent methyltransferases"/>
    <property type="match status" value="1"/>
</dbReference>
<evidence type="ECO:0000313" key="1">
    <source>
        <dbReference type="EMBL" id="ADU63535.1"/>
    </source>
</evidence>
<reference evidence="1 2" key="2">
    <citation type="journal article" date="2014" name="Genome Announc.">
        <title>Complete Genome Sequence of the Subsurface, Mesophilic Sulfate-Reducing Bacterium Desulfovibrio aespoeensis Aspo-2.</title>
        <authorList>
            <person name="Pedersen K."/>
            <person name="Bengtsson A."/>
            <person name="Edlund J."/>
            <person name="Rabe L."/>
            <person name="Hazen T."/>
            <person name="Chakraborty R."/>
            <person name="Goodwin L."/>
            <person name="Shapiro N."/>
        </authorList>
    </citation>
    <scope>NUCLEOTIDE SEQUENCE [LARGE SCALE GENOMIC DNA]</scope>
    <source>
        <strain evidence="2">ATCC 700646 / DSM 10631 / Aspo-2</strain>
    </source>
</reference>
<evidence type="ECO:0000313" key="2">
    <source>
        <dbReference type="Proteomes" id="UP000002191"/>
    </source>
</evidence>
<dbReference type="EMBL" id="CP002431">
    <property type="protein sequence ID" value="ADU63535.1"/>
    <property type="molecule type" value="Genomic_DNA"/>
</dbReference>
<protein>
    <recommendedName>
        <fullName evidence="3">DNA methylase N-4/N-6 domain-containing protein</fullName>
    </recommendedName>
</protein>
<dbReference type="OrthoDB" id="7806498at2"/>
<keyword evidence="2" id="KW-1185">Reference proteome</keyword>
<dbReference type="AlphaFoldDB" id="E6VVH7"/>
<dbReference type="STRING" id="643562.Daes_2533"/>
<dbReference type="eggNOG" id="COG0863">
    <property type="taxonomic scope" value="Bacteria"/>
</dbReference>
<dbReference type="RefSeq" id="WP_013515446.1">
    <property type="nucleotide sequence ID" value="NC_014844.1"/>
</dbReference>
<dbReference type="Proteomes" id="UP000002191">
    <property type="component" value="Chromosome"/>
</dbReference>
<name>E6VVH7_PSEA9</name>
<dbReference type="KEGG" id="das:Daes_2533"/>
<gene>
    <name evidence="1" type="ordered locus">Daes_2533</name>
</gene>
<dbReference type="InterPro" id="IPR029063">
    <property type="entry name" value="SAM-dependent_MTases_sf"/>
</dbReference>
<sequence>MQVTFEEWTQGREVPFIGTNAGAQELPFQNWRRFKEAFAPELISKAIVESERTVERCLDPFGGSGTTALACQFLGVYPTTVEVNPFLADLIEAKLSKYDCDKLANLFGRVVRSARSKSNFKRIFEKTPPTFVEPGVAGRWIFDRPVAERIAAYLTAIDKIAEGKEHRLFRILLSGILIRVSNVMISGKGRRYRKDWEKRYTDPALVDRLFEQAVRQAIVDIHRYSERACCDFELTRGDCREVLRDTNSFDLAVFSPPYPNSFDYTDVYNVELWVLGYLKDPQSNKELRESTLTSHVQVARKYALPPATSILLENVLDRLNNARSEMWSKAIPDMVGAYFSDMSGVISTIEKSLAPRGELWMVVGDSQYAGIHVNVADILCELSIDMGFSLEKKDPFRSMRSSAQQGGRRELAETLIVLKK</sequence>